<dbReference type="HOGENOM" id="CLU_127772_0_0_1"/>
<dbReference type="AlphaFoldDB" id="A0A0C9WFK9"/>
<accession>A0A0C9WFK9</accession>
<dbReference type="OrthoDB" id="2560792at2759"/>
<sequence length="122" mass="12901">MLGEADAKFPDQTSGGIPPSPTRENPGQVYPKSDPQAAPKSTVPGTGIQSGTPTSVIGNPYLLENALRRLDTSLDDLIRIIESEESATGSSSKETMYLEKFKSWKEELAAVSTDGGGGLFVD</sequence>
<gene>
    <name evidence="2" type="ORF">HYDPIDRAFT_28708</name>
</gene>
<name>A0A0C9WFK9_9AGAM</name>
<dbReference type="EMBL" id="KN839847">
    <property type="protein sequence ID" value="KIJ64272.1"/>
    <property type="molecule type" value="Genomic_DNA"/>
</dbReference>
<evidence type="ECO:0000256" key="1">
    <source>
        <dbReference type="SAM" id="MobiDB-lite"/>
    </source>
</evidence>
<keyword evidence="3" id="KW-1185">Reference proteome</keyword>
<dbReference type="Proteomes" id="UP000053820">
    <property type="component" value="Unassembled WGS sequence"/>
</dbReference>
<reference evidence="2 3" key="1">
    <citation type="submission" date="2014-04" db="EMBL/GenBank/DDBJ databases">
        <title>Evolutionary Origins and Diversification of the Mycorrhizal Mutualists.</title>
        <authorList>
            <consortium name="DOE Joint Genome Institute"/>
            <consortium name="Mycorrhizal Genomics Consortium"/>
            <person name="Kohler A."/>
            <person name="Kuo A."/>
            <person name="Nagy L.G."/>
            <person name="Floudas D."/>
            <person name="Copeland A."/>
            <person name="Barry K.W."/>
            <person name="Cichocki N."/>
            <person name="Veneault-Fourrey C."/>
            <person name="LaButti K."/>
            <person name="Lindquist E.A."/>
            <person name="Lipzen A."/>
            <person name="Lundell T."/>
            <person name="Morin E."/>
            <person name="Murat C."/>
            <person name="Riley R."/>
            <person name="Ohm R."/>
            <person name="Sun H."/>
            <person name="Tunlid A."/>
            <person name="Henrissat B."/>
            <person name="Grigoriev I.V."/>
            <person name="Hibbett D.S."/>
            <person name="Martin F."/>
        </authorList>
    </citation>
    <scope>NUCLEOTIDE SEQUENCE [LARGE SCALE GENOMIC DNA]</scope>
    <source>
        <strain evidence="2 3">MD-312</strain>
    </source>
</reference>
<feature type="region of interest" description="Disordered" evidence="1">
    <location>
        <begin position="1"/>
        <end position="55"/>
    </location>
</feature>
<protein>
    <submittedName>
        <fullName evidence="2">Uncharacterized protein</fullName>
    </submittedName>
</protein>
<evidence type="ECO:0000313" key="3">
    <source>
        <dbReference type="Proteomes" id="UP000053820"/>
    </source>
</evidence>
<proteinExistence type="predicted"/>
<feature type="compositionally biased region" description="Polar residues" evidence="1">
    <location>
        <begin position="43"/>
        <end position="55"/>
    </location>
</feature>
<evidence type="ECO:0000313" key="2">
    <source>
        <dbReference type="EMBL" id="KIJ64272.1"/>
    </source>
</evidence>
<organism evidence="2 3">
    <name type="scientific">Hydnomerulius pinastri MD-312</name>
    <dbReference type="NCBI Taxonomy" id="994086"/>
    <lineage>
        <taxon>Eukaryota</taxon>
        <taxon>Fungi</taxon>
        <taxon>Dikarya</taxon>
        <taxon>Basidiomycota</taxon>
        <taxon>Agaricomycotina</taxon>
        <taxon>Agaricomycetes</taxon>
        <taxon>Agaricomycetidae</taxon>
        <taxon>Boletales</taxon>
        <taxon>Boletales incertae sedis</taxon>
        <taxon>Leucogyrophana</taxon>
    </lineage>
</organism>